<evidence type="ECO:0000313" key="6">
    <source>
        <dbReference type="EMBL" id="MPL91137.1"/>
    </source>
</evidence>
<dbReference type="GO" id="GO:0102031">
    <property type="term" value="F:4-acetamido-4,6-dideoxy-D-galactose transferase activity"/>
    <property type="evidence" value="ECO:0007669"/>
    <property type="project" value="UniProtKB-EC"/>
</dbReference>
<protein>
    <submittedName>
        <fullName evidence="6">TDP-N-acetylfucosamine:lipid II N-acetylfucosaminyltransferase</fullName>
        <ecNumber evidence="6">2.4.1.325</ecNumber>
    </submittedName>
</protein>
<comment type="caution">
    <text evidence="6">The sequence shown here is derived from an EMBL/GenBank/DDBJ whole genome shotgun (WGS) entry which is preliminary data.</text>
</comment>
<evidence type="ECO:0000256" key="2">
    <source>
        <dbReference type="ARBA" id="ARBA00022519"/>
    </source>
</evidence>
<dbReference type="InterPro" id="IPR009993">
    <property type="entry name" value="WecF"/>
</dbReference>
<keyword evidence="4 6" id="KW-0808">Transferase</keyword>
<dbReference type="EC" id="2.4.1.325" evidence="6"/>
<sequence length="359" mass="42357">MRSPQYLHVFACESNYSHALLSLLDQHISLDQHMFLFGFGRVDKQRSDLQKKLSSKILNVRNPFHVLRILFSLYKFKWVYFHYLSYDPTLLFWFMNKKRLKKSTWIVWGNDVYSFYKRNKNLKTRTYEYFRRRIIPVFPEIAAFVEEDVDFVKKNYNSNAIYIPILYPIPVNLDNLKNIPIKNQHGSPVFLLGNSADPSNFHLEIIDALAKFQEVDFKIYCPLSYGGSESYRQQVIDTGKRYFGDKFIPLTALLDTTSYANLLSEVDIALMNHNRQQALGNILALLYLGKKVYLRTNITSYYFFLRKNCKVFDIEDVKSVDFSEITKTTSDMSVNSLIVESIMDEKNYLHLWLNLLKKH</sequence>
<gene>
    <name evidence="6" type="primary">wecF_1</name>
    <name evidence="6" type="ORF">SDC9_37200</name>
</gene>
<keyword evidence="3 6" id="KW-0328">Glycosyltransferase</keyword>
<dbReference type="EMBL" id="VSSQ01000321">
    <property type="protein sequence ID" value="MPL91137.1"/>
    <property type="molecule type" value="Genomic_DNA"/>
</dbReference>
<name>A0A644VIS3_9ZZZZ</name>
<evidence type="ECO:0000256" key="1">
    <source>
        <dbReference type="ARBA" id="ARBA00022475"/>
    </source>
</evidence>
<dbReference type="AlphaFoldDB" id="A0A644VIS3"/>
<dbReference type="Pfam" id="PF07429">
    <property type="entry name" value="Glyco_transf_56"/>
    <property type="match status" value="1"/>
</dbReference>
<evidence type="ECO:0000256" key="5">
    <source>
        <dbReference type="ARBA" id="ARBA00023136"/>
    </source>
</evidence>
<keyword evidence="5" id="KW-0472">Membrane</keyword>
<accession>A0A644VIS3</accession>
<proteinExistence type="predicted"/>
<reference evidence="6" key="1">
    <citation type="submission" date="2019-08" db="EMBL/GenBank/DDBJ databases">
        <authorList>
            <person name="Kucharzyk K."/>
            <person name="Murdoch R.W."/>
            <person name="Higgins S."/>
            <person name="Loffler F."/>
        </authorList>
    </citation>
    <scope>NUCLEOTIDE SEQUENCE</scope>
</reference>
<organism evidence="6">
    <name type="scientific">bioreactor metagenome</name>
    <dbReference type="NCBI Taxonomy" id="1076179"/>
    <lineage>
        <taxon>unclassified sequences</taxon>
        <taxon>metagenomes</taxon>
        <taxon>ecological metagenomes</taxon>
    </lineage>
</organism>
<dbReference type="GO" id="GO:0009246">
    <property type="term" value="P:enterobacterial common antigen biosynthetic process"/>
    <property type="evidence" value="ECO:0007669"/>
    <property type="project" value="InterPro"/>
</dbReference>
<dbReference type="GO" id="GO:0008417">
    <property type="term" value="F:fucosyltransferase activity"/>
    <property type="evidence" value="ECO:0007669"/>
    <property type="project" value="InterPro"/>
</dbReference>
<evidence type="ECO:0000256" key="3">
    <source>
        <dbReference type="ARBA" id="ARBA00022676"/>
    </source>
</evidence>
<keyword evidence="1" id="KW-1003">Cell membrane</keyword>
<evidence type="ECO:0000256" key="4">
    <source>
        <dbReference type="ARBA" id="ARBA00022679"/>
    </source>
</evidence>
<keyword evidence="2" id="KW-0997">Cell inner membrane</keyword>